<name>A0A9P4WDF3_CURKU</name>
<protein>
    <submittedName>
        <fullName evidence="1">Uncharacterized protein</fullName>
    </submittedName>
</protein>
<proteinExistence type="predicted"/>
<dbReference type="EMBL" id="SWKU01000006">
    <property type="protein sequence ID" value="KAF3005678.1"/>
    <property type="molecule type" value="Genomic_DNA"/>
</dbReference>
<organism evidence="1 2">
    <name type="scientific">Curvularia kusanoi</name>
    <name type="common">Cochliobolus kusanoi</name>
    <dbReference type="NCBI Taxonomy" id="90978"/>
    <lineage>
        <taxon>Eukaryota</taxon>
        <taxon>Fungi</taxon>
        <taxon>Dikarya</taxon>
        <taxon>Ascomycota</taxon>
        <taxon>Pezizomycotina</taxon>
        <taxon>Dothideomycetes</taxon>
        <taxon>Pleosporomycetidae</taxon>
        <taxon>Pleosporales</taxon>
        <taxon>Pleosporineae</taxon>
        <taxon>Pleosporaceae</taxon>
        <taxon>Curvularia</taxon>
    </lineage>
</organism>
<comment type="caution">
    <text evidence="1">The sequence shown here is derived from an EMBL/GenBank/DDBJ whole genome shotgun (WGS) entry which is preliminary data.</text>
</comment>
<sequence>MPSITDEDGLDWVASLGPDWESELETRFNDRYRREAEKQEAAVMVNRLKEDKGPGDADGPGPRPADFLEVRSAFFDVKTAIDPLTLAKAVEHIKEVFRLCEAPTTKALISMRNWVKMGQEWATSPTWFLFLKSIGRYPLEVSPHPWEAYEEGSCPSKRPELQGQGMFATTTPEQAEEIKNFDGILFG</sequence>
<gene>
    <name evidence="1" type="ORF">E8E13_004845</name>
</gene>
<dbReference type="Proteomes" id="UP000801428">
    <property type="component" value="Unassembled WGS sequence"/>
</dbReference>
<accession>A0A9P4WDF3</accession>
<evidence type="ECO:0000313" key="2">
    <source>
        <dbReference type="Proteomes" id="UP000801428"/>
    </source>
</evidence>
<reference evidence="1" key="1">
    <citation type="submission" date="2019-04" db="EMBL/GenBank/DDBJ databases">
        <title>Sequencing of skin fungus with MAO and IRED activity.</title>
        <authorList>
            <person name="Marsaioli A.J."/>
            <person name="Bonatto J.M.C."/>
            <person name="Reis Junior O."/>
        </authorList>
    </citation>
    <scope>NUCLEOTIDE SEQUENCE</scope>
    <source>
        <strain evidence="1">30M1</strain>
    </source>
</reference>
<dbReference type="AlphaFoldDB" id="A0A9P4WDF3"/>
<evidence type="ECO:0000313" key="1">
    <source>
        <dbReference type="EMBL" id="KAF3005678.1"/>
    </source>
</evidence>
<keyword evidence="2" id="KW-1185">Reference proteome</keyword>